<evidence type="ECO:0000256" key="5">
    <source>
        <dbReference type="ARBA" id="ARBA00022430"/>
    </source>
</evidence>
<organism evidence="12 13">
    <name type="scientific">Bifidobacterium leontopitheci</name>
    <dbReference type="NCBI Taxonomy" id="2650774"/>
    <lineage>
        <taxon>Bacteria</taxon>
        <taxon>Bacillati</taxon>
        <taxon>Actinomycetota</taxon>
        <taxon>Actinomycetes</taxon>
        <taxon>Bifidobacteriales</taxon>
        <taxon>Bifidobacteriaceae</taxon>
        <taxon>Bifidobacterium</taxon>
    </lineage>
</organism>
<dbReference type="GO" id="GO:0009098">
    <property type="term" value="P:L-leucine biosynthetic process"/>
    <property type="evidence" value="ECO:0007669"/>
    <property type="project" value="UniProtKB-UniRule"/>
</dbReference>
<dbReference type="PANTHER" id="PTHR46911:SF1">
    <property type="entry name" value="2-ISOPROPYLMALATE SYNTHASE"/>
    <property type="match status" value="1"/>
</dbReference>
<feature type="region of interest" description="Regulatory domain" evidence="10">
    <location>
        <begin position="488"/>
        <end position="636"/>
    </location>
</feature>
<dbReference type="Gene3D" id="3.30.160.270">
    <property type="match status" value="1"/>
</dbReference>
<dbReference type="GO" id="GO:0003852">
    <property type="term" value="F:2-isopropylmalate synthase activity"/>
    <property type="evidence" value="ECO:0007669"/>
    <property type="project" value="UniProtKB-UniRule"/>
</dbReference>
<evidence type="ECO:0000256" key="1">
    <source>
        <dbReference type="ARBA" id="ARBA00000064"/>
    </source>
</evidence>
<dbReference type="InterPro" id="IPR002034">
    <property type="entry name" value="AIPM/Hcit_synth_CS"/>
</dbReference>
<evidence type="ECO:0000313" key="13">
    <source>
        <dbReference type="Proteomes" id="UP000441772"/>
    </source>
</evidence>
<dbReference type="InterPro" id="IPR013709">
    <property type="entry name" value="2-isopropylmalate_synth_dimer"/>
</dbReference>
<dbReference type="InterPro" id="IPR036230">
    <property type="entry name" value="LeuA_allosteric_dom_sf"/>
</dbReference>
<keyword evidence="6 10" id="KW-0028">Amino-acid biosynthesis</keyword>
<comment type="subunit">
    <text evidence="10">Homodimer.</text>
</comment>
<evidence type="ECO:0000256" key="6">
    <source>
        <dbReference type="ARBA" id="ARBA00022605"/>
    </source>
</evidence>
<feature type="binding site" evidence="10">
    <location>
        <position position="285"/>
    </location>
    <ligand>
        <name>Mg(2+)</name>
        <dbReference type="ChEBI" id="CHEBI:18420"/>
    </ligand>
</feature>
<keyword evidence="9 10" id="KW-0100">Branched-chain amino acid biosynthesis</keyword>
<keyword evidence="8 10" id="KW-0479">Metal-binding</keyword>
<dbReference type="InterPro" id="IPR000891">
    <property type="entry name" value="PYR_CT"/>
</dbReference>
<dbReference type="GO" id="GO:0005737">
    <property type="term" value="C:cytoplasm"/>
    <property type="evidence" value="ECO:0007669"/>
    <property type="project" value="UniProtKB-SubCell"/>
</dbReference>
<dbReference type="Gene3D" id="3.20.20.70">
    <property type="entry name" value="Aldolase class I"/>
    <property type="match status" value="1"/>
</dbReference>
<name>A0A6I1GE98_9BIFI</name>
<accession>A0A6I1GE98</accession>
<comment type="catalytic activity">
    <reaction evidence="1 10">
        <text>3-methyl-2-oxobutanoate + acetyl-CoA + H2O = (2S)-2-isopropylmalate + CoA + H(+)</text>
        <dbReference type="Rhea" id="RHEA:21524"/>
        <dbReference type="ChEBI" id="CHEBI:1178"/>
        <dbReference type="ChEBI" id="CHEBI:11851"/>
        <dbReference type="ChEBI" id="CHEBI:15377"/>
        <dbReference type="ChEBI" id="CHEBI:15378"/>
        <dbReference type="ChEBI" id="CHEBI:57287"/>
        <dbReference type="ChEBI" id="CHEBI:57288"/>
        <dbReference type="EC" id="2.3.3.13"/>
    </reaction>
</comment>
<dbReference type="Pfam" id="PF08502">
    <property type="entry name" value="LeuA_dimer"/>
    <property type="match status" value="1"/>
</dbReference>
<feature type="binding site" evidence="10">
    <location>
        <position position="321"/>
    </location>
    <ligand>
        <name>Mg(2+)</name>
        <dbReference type="ChEBI" id="CHEBI:18420"/>
    </ligand>
</feature>
<dbReference type="UniPathway" id="UPA00048">
    <property type="reaction ID" value="UER00070"/>
</dbReference>
<comment type="subcellular location">
    <subcellularLocation>
        <location evidence="10">Cytoplasm</location>
    </subcellularLocation>
</comment>
<feature type="binding site" evidence="10">
    <location>
        <position position="81"/>
    </location>
    <ligand>
        <name>Mg(2+)</name>
        <dbReference type="ChEBI" id="CHEBI:18420"/>
    </ligand>
</feature>
<dbReference type="GO" id="GO:0003985">
    <property type="term" value="F:acetyl-CoA C-acetyltransferase activity"/>
    <property type="evidence" value="ECO:0007669"/>
    <property type="project" value="UniProtKB-UniRule"/>
</dbReference>
<dbReference type="NCBIfam" id="NF002991">
    <property type="entry name" value="PRK03739.1"/>
    <property type="match status" value="1"/>
</dbReference>
<comment type="caution">
    <text evidence="12">The sequence shown here is derived from an EMBL/GenBank/DDBJ whole genome shotgun (WGS) entry which is preliminary data.</text>
</comment>
<evidence type="ECO:0000256" key="4">
    <source>
        <dbReference type="ARBA" id="ARBA00012973"/>
    </source>
</evidence>
<feature type="binding site" evidence="10">
    <location>
        <position position="287"/>
    </location>
    <ligand>
        <name>Mg(2+)</name>
        <dbReference type="ChEBI" id="CHEBI:18420"/>
    </ligand>
</feature>
<dbReference type="EMBL" id="WBVT01000053">
    <property type="protein sequence ID" value="KAB7789012.1"/>
    <property type="molecule type" value="Genomic_DNA"/>
</dbReference>
<dbReference type="InterPro" id="IPR013785">
    <property type="entry name" value="Aldolase_TIM"/>
</dbReference>
<dbReference type="SUPFAM" id="SSF51569">
    <property type="entry name" value="Aldolase"/>
    <property type="match status" value="1"/>
</dbReference>
<comment type="similarity">
    <text evidence="3 10">Belongs to the alpha-IPM synthase/homocitrate synthase family. LeuA type 2 subfamily.</text>
</comment>
<dbReference type="Pfam" id="PF22615">
    <property type="entry name" value="IPMS_D2"/>
    <property type="match status" value="1"/>
</dbReference>
<proteinExistence type="inferred from homology"/>
<keyword evidence="5 10" id="KW-0432">Leucine biosynthesis</keyword>
<gene>
    <name evidence="10" type="primary">leuA</name>
    <name evidence="12" type="ORF">F7D09_2021</name>
</gene>
<sequence>MGQDQSSVFDLAAVAAASNGGNNDPLLPPARFIGDPQKPSRMPYTKYVAYDKQVPFDYPDRTWPGKRLQRAPRWCSVDLRDGNQALVNPMDSERKLRFWNLLVSMGFKEIEVGFPSASETDFDFIRMLIERELIPDDVTIVVLTQCREHLIRRTYEALKGAKRAVVHFYNSVSVLQREVVFRKNKEEIKKLATDAAELCKRLEGEAKGIDLYYEYSPESFTGTEPEYAVEVCNAVIGVIKPTPEHKMIINLPATVEMTTPNVFADEVEYVSNNLDDRDSVVLSLHPHNDEGMGVAATELAVLAGADRVEGCLLGNGERTGNVDLVTLGLNMLTQGIDPQLDLSNVPEIRKTVEYCNQIKISERHPYAGNFVFTAFSGSHQDAIKKGLEARQVAADRAGADLDKFVWLVPYLPIDPKDIGRTYEAIIRVNSQSGKGGMAYLLKTNHNLDLPKRLQVEFDKVVQRYADETKKEVKDEDIWRLFKDEYLPVEQSGMTAAGKIVGDTHDASLAPWGRLKLLKVAVSSGEDGSDTVLKARVLDRGVNVGVDEERVREVSGVGNGPIAAFLNAIANLGIEASVMDYVEHTMSVGTDAMAASYVECQVGEDAESQIIWGVGIDSSITTSALKAIISAINRSER</sequence>
<evidence type="ECO:0000256" key="3">
    <source>
        <dbReference type="ARBA" id="ARBA00009767"/>
    </source>
</evidence>
<reference evidence="12 13" key="1">
    <citation type="submission" date="2019-09" db="EMBL/GenBank/DDBJ databases">
        <title>Characterization of the phylogenetic diversity of two novel species belonging to the genus Bifidobacterium: Bifidobacterium cebidarum sp. nov. and Bifidobacterium leontopitheci sp. nov.</title>
        <authorList>
            <person name="Lugli G.A."/>
            <person name="Duranti S."/>
            <person name="Milani C."/>
            <person name="Turroni F."/>
            <person name="Ventura M."/>
        </authorList>
    </citation>
    <scope>NUCLEOTIDE SEQUENCE [LARGE SCALE GENOMIC DNA]</scope>
    <source>
        <strain evidence="12 13">LMG 31471</strain>
    </source>
</reference>
<feature type="domain" description="Pyruvate carboxyltransferase" evidence="11">
    <location>
        <begin position="72"/>
        <end position="346"/>
    </location>
</feature>
<dbReference type="InterPro" id="IPR005668">
    <property type="entry name" value="IPM_Synthase"/>
</dbReference>
<dbReference type="Pfam" id="PF00682">
    <property type="entry name" value="HMGL-like"/>
    <property type="match status" value="1"/>
</dbReference>
<dbReference type="HAMAP" id="MF_00572">
    <property type="entry name" value="LeuA_type2"/>
    <property type="match status" value="1"/>
</dbReference>
<dbReference type="Proteomes" id="UP000441772">
    <property type="component" value="Unassembled WGS sequence"/>
</dbReference>
<evidence type="ECO:0000256" key="9">
    <source>
        <dbReference type="ARBA" id="ARBA00023304"/>
    </source>
</evidence>
<evidence type="ECO:0000256" key="8">
    <source>
        <dbReference type="ARBA" id="ARBA00022723"/>
    </source>
</evidence>
<evidence type="ECO:0000256" key="10">
    <source>
        <dbReference type="HAMAP-Rule" id="MF_00572"/>
    </source>
</evidence>
<keyword evidence="10" id="KW-0963">Cytoplasm</keyword>
<dbReference type="SUPFAM" id="SSF110921">
    <property type="entry name" value="2-isopropylmalate synthase LeuA, allosteric (dimerisation) domain"/>
    <property type="match status" value="1"/>
</dbReference>
<protein>
    <recommendedName>
        <fullName evidence="4 10">2-isopropylmalate synthase</fullName>
        <ecNumber evidence="4 10">2.3.3.13</ecNumber>
    </recommendedName>
    <alternativeName>
        <fullName evidence="10">Alpha-IPM synthase</fullName>
    </alternativeName>
    <alternativeName>
        <fullName evidence="10">Alpha-isopropylmalate synthase</fullName>
    </alternativeName>
</protein>
<dbReference type="PROSITE" id="PS00815">
    <property type="entry name" value="AIPM_HOMOCIT_SYNTH_1"/>
    <property type="match status" value="1"/>
</dbReference>
<dbReference type="PROSITE" id="PS50991">
    <property type="entry name" value="PYR_CT"/>
    <property type="match status" value="1"/>
</dbReference>
<dbReference type="RefSeq" id="WP_152235422.1">
    <property type="nucleotide sequence ID" value="NZ_JBHSKZ010000054.1"/>
</dbReference>
<dbReference type="PANTHER" id="PTHR46911">
    <property type="match status" value="1"/>
</dbReference>
<dbReference type="EC" id="2.3.3.13" evidence="4 10"/>
<dbReference type="InterPro" id="IPR039371">
    <property type="entry name" value="LeuA_N_DRE-TIM"/>
</dbReference>
<dbReference type="SUPFAM" id="SSF89000">
    <property type="entry name" value="post-HMGL domain-like"/>
    <property type="match status" value="1"/>
</dbReference>
<keyword evidence="13" id="KW-1185">Reference proteome</keyword>
<evidence type="ECO:0000256" key="2">
    <source>
        <dbReference type="ARBA" id="ARBA00004689"/>
    </source>
</evidence>
<keyword evidence="7 10" id="KW-0808">Transferase</keyword>
<evidence type="ECO:0000256" key="7">
    <source>
        <dbReference type="ARBA" id="ARBA00022679"/>
    </source>
</evidence>
<keyword evidence="10" id="KW-0460">Magnesium</keyword>
<evidence type="ECO:0000313" key="12">
    <source>
        <dbReference type="EMBL" id="KAB7789012.1"/>
    </source>
</evidence>
<evidence type="ECO:0000259" key="11">
    <source>
        <dbReference type="PROSITE" id="PS50991"/>
    </source>
</evidence>
<dbReference type="AlphaFoldDB" id="A0A6I1GE98"/>
<comment type="function">
    <text evidence="10">Catalyzes the condensation of the acetyl group of acetyl-CoA with 3-methyl-2-oxobutanoate (2-ketoisovalerate) to form 3-carboxy-3-hydroxy-4-methylpentanoate (2-isopropylmalate).</text>
</comment>
<dbReference type="CDD" id="cd07942">
    <property type="entry name" value="DRE_TIM_LeuA"/>
    <property type="match status" value="1"/>
</dbReference>
<dbReference type="GO" id="GO:0000287">
    <property type="term" value="F:magnesium ion binding"/>
    <property type="evidence" value="ECO:0007669"/>
    <property type="project" value="UniProtKB-UniRule"/>
</dbReference>
<dbReference type="InterPro" id="IPR054692">
    <property type="entry name" value="LeuA-like_post-cat"/>
</dbReference>
<comment type="pathway">
    <text evidence="2 10">Amino-acid biosynthesis; L-leucine biosynthesis; L-leucine from 3-methyl-2-oxobutanoate: step 1/4.</text>
</comment>
<dbReference type="NCBIfam" id="TIGR00970">
    <property type="entry name" value="leuA_yeast"/>
    <property type="match status" value="1"/>
</dbReference>
<dbReference type="PROSITE" id="PS00816">
    <property type="entry name" value="AIPM_HOMOCIT_SYNTH_2"/>
    <property type="match status" value="1"/>
</dbReference>
<comment type="cofactor">
    <cofactor evidence="10">
        <name>Mg(2+)</name>
        <dbReference type="ChEBI" id="CHEBI:18420"/>
    </cofactor>
</comment>
<dbReference type="SMART" id="SM00917">
    <property type="entry name" value="LeuA_dimer"/>
    <property type="match status" value="1"/>
</dbReference>